<evidence type="ECO:0000313" key="3">
    <source>
        <dbReference type="EMBL" id="KAL0954693.1"/>
    </source>
</evidence>
<keyword evidence="2" id="KW-0472">Membrane</keyword>
<dbReference type="EMBL" id="JASNQZ010000007">
    <property type="protein sequence ID" value="KAL0954693.1"/>
    <property type="molecule type" value="Genomic_DNA"/>
</dbReference>
<dbReference type="Proteomes" id="UP001556367">
    <property type="component" value="Unassembled WGS sequence"/>
</dbReference>
<feature type="region of interest" description="Disordered" evidence="1">
    <location>
        <begin position="246"/>
        <end position="275"/>
    </location>
</feature>
<feature type="compositionally biased region" description="Acidic residues" evidence="1">
    <location>
        <begin position="249"/>
        <end position="263"/>
    </location>
</feature>
<evidence type="ECO:0000256" key="1">
    <source>
        <dbReference type="SAM" id="MobiDB-lite"/>
    </source>
</evidence>
<sequence length="541" mass="57570">MPAVLSKPSILAFSEASTTLAESGNHHQAGIEVVIVVVVIAGFTIVYLACRAIIAYQARRNDKVADGIETREVLAIQDIEKAVDTEKHLDVKPFVFIPADTEYIVDSPSPPASSEAVSVPLITAFSSPMRFEDDDDDCDEEGDEPWISESLSTPSTPNLFNFWMQHDSASDADTSSDVTIVDTYSIDETVLKRGTFAEQEVKIAEATEDATVEACIAVVEEWPVDLPATSPSGTYPTSLISAFSCPMNFEDDDDDEERDDYDEESGKSSLTAAVAPGSSTPNLLNFWMSPDAAFFRARSATGRAITIDAKVYIMGETIPKRKMFAEKAVNICEATEGAAVEACSAIIEEWLDNDSVTVVNEPCASSDTIPTVLSISTSTPSPISKANKSSTPPLRKPLTSLKPNLPSFRGTLSKISKASTPPKTPAPKVSTPGKASSLRAPSTTAKAPSFSSLRTLIKPSTPATTTSTNKKSASLAMSSRSLSGTSASTPKASMKTGSAAKTPTPTNPRVSSSLFLGRRKLGSSITSLTRSPATRAMPAWR</sequence>
<keyword evidence="2" id="KW-1133">Transmembrane helix</keyword>
<comment type="caution">
    <text evidence="3">The sequence shown here is derived from an EMBL/GenBank/DDBJ whole genome shotgun (WGS) entry which is preliminary data.</text>
</comment>
<feature type="compositionally biased region" description="Polar residues" evidence="1">
    <location>
        <begin position="439"/>
        <end position="454"/>
    </location>
</feature>
<accession>A0ABR3JG37</accession>
<keyword evidence="2" id="KW-0812">Transmembrane</keyword>
<feature type="region of interest" description="Disordered" evidence="1">
    <location>
        <begin position="376"/>
        <end position="518"/>
    </location>
</feature>
<feature type="compositionally biased region" description="Polar residues" evidence="1">
    <location>
        <begin position="495"/>
        <end position="514"/>
    </location>
</feature>
<feature type="compositionally biased region" description="Low complexity" evidence="1">
    <location>
        <begin position="416"/>
        <end position="432"/>
    </location>
</feature>
<protein>
    <submittedName>
        <fullName evidence="3">Uncharacterized protein</fullName>
    </submittedName>
</protein>
<proteinExistence type="predicted"/>
<reference evidence="4" key="1">
    <citation type="submission" date="2024-06" db="EMBL/GenBank/DDBJ databases">
        <title>Multi-omics analyses provide insights into the biosynthesis of the anticancer antibiotic pleurotin in Hohenbuehelia grisea.</title>
        <authorList>
            <person name="Weaver J.A."/>
            <person name="Alberti F."/>
        </authorList>
    </citation>
    <scope>NUCLEOTIDE SEQUENCE [LARGE SCALE GENOMIC DNA]</scope>
    <source>
        <strain evidence="4">T-177</strain>
    </source>
</reference>
<keyword evidence="4" id="KW-1185">Reference proteome</keyword>
<gene>
    <name evidence="3" type="ORF">HGRIS_003642</name>
</gene>
<organism evidence="3 4">
    <name type="scientific">Hohenbuehelia grisea</name>
    <dbReference type="NCBI Taxonomy" id="104357"/>
    <lineage>
        <taxon>Eukaryota</taxon>
        <taxon>Fungi</taxon>
        <taxon>Dikarya</taxon>
        <taxon>Basidiomycota</taxon>
        <taxon>Agaricomycotina</taxon>
        <taxon>Agaricomycetes</taxon>
        <taxon>Agaricomycetidae</taxon>
        <taxon>Agaricales</taxon>
        <taxon>Pleurotineae</taxon>
        <taxon>Pleurotaceae</taxon>
        <taxon>Hohenbuehelia</taxon>
    </lineage>
</organism>
<feature type="transmembrane region" description="Helical" evidence="2">
    <location>
        <begin position="31"/>
        <end position="50"/>
    </location>
</feature>
<name>A0ABR3JG37_9AGAR</name>
<evidence type="ECO:0000256" key="2">
    <source>
        <dbReference type="SAM" id="Phobius"/>
    </source>
</evidence>
<feature type="compositionally biased region" description="Low complexity" evidence="1">
    <location>
        <begin position="458"/>
        <end position="489"/>
    </location>
</feature>
<evidence type="ECO:0000313" key="4">
    <source>
        <dbReference type="Proteomes" id="UP001556367"/>
    </source>
</evidence>